<organism evidence="1 2">
    <name type="scientific">Collybia nuda</name>
    <dbReference type="NCBI Taxonomy" id="64659"/>
    <lineage>
        <taxon>Eukaryota</taxon>
        <taxon>Fungi</taxon>
        <taxon>Dikarya</taxon>
        <taxon>Basidiomycota</taxon>
        <taxon>Agaricomycotina</taxon>
        <taxon>Agaricomycetes</taxon>
        <taxon>Agaricomycetidae</taxon>
        <taxon>Agaricales</taxon>
        <taxon>Tricholomatineae</taxon>
        <taxon>Clitocybaceae</taxon>
        <taxon>Collybia</taxon>
    </lineage>
</organism>
<keyword evidence="2" id="KW-1185">Reference proteome</keyword>
<sequence length="209" mass="23304">MGRINFSLERCHSRRSMLVASKTLRPYMPEKLASTLLAAAPSKNQRARTLEISVSTLSTPGHPKTRRPCTPVTLTSMPSMRARWNFPRMCMHEIYTTMNSTCGILITLRVCSPEKRPMSHLAGELPERQECWSSGGSVASLRKPSEASKRYLDSKPSRPFLEGYGKVIGSVPSTTIMVSVSVLYGCSLPRLTRNGVLVIRQLHLSRDKI</sequence>
<gene>
    <name evidence="1" type="ORF">BDZ94DRAFT_818449</name>
</gene>
<dbReference type="EMBL" id="MU150285">
    <property type="protein sequence ID" value="KAF9461380.1"/>
    <property type="molecule type" value="Genomic_DNA"/>
</dbReference>
<dbReference type="AlphaFoldDB" id="A0A9P6CGL5"/>
<accession>A0A9P6CGL5</accession>
<dbReference type="Proteomes" id="UP000807353">
    <property type="component" value="Unassembled WGS sequence"/>
</dbReference>
<reference evidence="1" key="1">
    <citation type="submission" date="2020-11" db="EMBL/GenBank/DDBJ databases">
        <authorList>
            <consortium name="DOE Joint Genome Institute"/>
            <person name="Ahrendt S."/>
            <person name="Riley R."/>
            <person name="Andreopoulos W."/>
            <person name="Labutti K."/>
            <person name="Pangilinan J."/>
            <person name="Ruiz-Duenas F.J."/>
            <person name="Barrasa J.M."/>
            <person name="Sanchez-Garcia M."/>
            <person name="Camarero S."/>
            <person name="Miyauchi S."/>
            <person name="Serrano A."/>
            <person name="Linde D."/>
            <person name="Babiker R."/>
            <person name="Drula E."/>
            <person name="Ayuso-Fernandez I."/>
            <person name="Pacheco R."/>
            <person name="Padilla G."/>
            <person name="Ferreira P."/>
            <person name="Barriuso J."/>
            <person name="Kellner H."/>
            <person name="Castanera R."/>
            <person name="Alfaro M."/>
            <person name="Ramirez L."/>
            <person name="Pisabarro A.G."/>
            <person name="Kuo A."/>
            <person name="Tritt A."/>
            <person name="Lipzen A."/>
            <person name="He G."/>
            <person name="Yan M."/>
            <person name="Ng V."/>
            <person name="Cullen D."/>
            <person name="Martin F."/>
            <person name="Rosso M.-N."/>
            <person name="Henrissat B."/>
            <person name="Hibbett D."/>
            <person name="Martinez A.T."/>
            <person name="Grigoriev I.V."/>
        </authorList>
    </citation>
    <scope>NUCLEOTIDE SEQUENCE</scope>
    <source>
        <strain evidence="1">CBS 247.69</strain>
    </source>
</reference>
<comment type="caution">
    <text evidence="1">The sequence shown here is derived from an EMBL/GenBank/DDBJ whole genome shotgun (WGS) entry which is preliminary data.</text>
</comment>
<evidence type="ECO:0000313" key="2">
    <source>
        <dbReference type="Proteomes" id="UP000807353"/>
    </source>
</evidence>
<evidence type="ECO:0000313" key="1">
    <source>
        <dbReference type="EMBL" id="KAF9461380.1"/>
    </source>
</evidence>
<proteinExistence type="predicted"/>
<protein>
    <submittedName>
        <fullName evidence="1">Uncharacterized protein</fullName>
    </submittedName>
</protein>
<name>A0A9P6CGL5_9AGAR</name>